<name>A0A916Y301_9FLAO</name>
<comment type="caution">
    <text evidence="1">The sequence shown here is derived from an EMBL/GenBank/DDBJ whole genome shotgun (WGS) entry which is preliminary data.</text>
</comment>
<protein>
    <submittedName>
        <fullName evidence="1">Uncharacterized protein</fullName>
    </submittedName>
</protein>
<proteinExistence type="predicted"/>
<dbReference type="Proteomes" id="UP000625735">
    <property type="component" value="Unassembled WGS sequence"/>
</dbReference>
<keyword evidence="2" id="KW-1185">Reference proteome</keyword>
<dbReference type="EMBL" id="BMFG01000006">
    <property type="protein sequence ID" value="GGD29042.1"/>
    <property type="molecule type" value="Genomic_DNA"/>
</dbReference>
<accession>A0A916Y301</accession>
<sequence length="73" mass="7791">MALILDKEKAETLLSPVDKPIDSCFNELTISVGFTSNSGTGTLSISFSLTDKEAGFSSSTEVVTSMEPNFPKK</sequence>
<evidence type="ECO:0000313" key="2">
    <source>
        <dbReference type="Proteomes" id="UP000625735"/>
    </source>
</evidence>
<evidence type="ECO:0000313" key="1">
    <source>
        <dbReference type="EMBL" id="GGD29042.1"/>
    </source>
</evidence>
<reference evidence="1" key="1">
    <citation type="journal article" date="2014" name="Int. J. Syst. Evol. Microbiol.">
        <title>Complete genome sequence of Corynebacterium casei LMG S-19264T (=DSM 44701T), isolated from a smear-ripened cheese.</title>
        <authorList>
            <consortium name="US DOE Joint Genome Institute (JGI-PGF)"/>
            <person name="Walter F."/>
            <person name="Albersmeier A."/>
            <person name="Kalinowski J."/>
            <person name="Ruckert C."/>
        </authorList>
    </citation>
    <scope>NUCLEOTIDE SEQUENCE</scope>
    <source>
        <strain evidence="1">CGMCC 1.12506</strain>
    </source>
</reference>
<organism evidence="1 2">
    <name type="scientific">Flavobacterium orientale</name>
    <dbReference type="NCBI Taxonomy" id="1756020"/>
    <lineage>
        <taxon>Bacteria</taxon>
        <taxon>Pseudomonadati</taxon>
        <taxon>Bacteroidota</taxon>
        <taxon>Flavobacteriia</taxon>
        <taxon>Flavobacteriales</taxon>
        <taxon>Flavobacteriaceae</taxon>
        <taxon>Flavobacterium</taxon>
    </lineage>
</organism>
<reference evidence="1" key="2">
    <citation type="submission" date="2020-09" db="EMBL/GenBank/DDBJ databases">
        <authorList>
            <person name="Sun Q."/>
            <person name="Zhou Y."/>
        </authorList>
    </citation>
    <scope>NUCLEOTIDE SEQUENCE</scope>
    <source>
        <strain evidence="1">CGMCC 1.12506</strain>
    </source>
</reference>
<gene>
    <name evidence="1" type="ORF">GCM10011343_18990</name>
</gene>
<dbReference type="AlphaFoldDB" id="A0A916Y301"/>